<dbReference type="InterPro" id="IPR030678">
    <property type="entry name" value="Peptide/Ni-bd"/>
</dbReference>
<comment type="similarity">
    <text evidence="2">Belongs to the bacterial solute-binding protein 5 family.</text>
</comment>
<comment type="caution">
    <text evidence="5">The sequence shown here is derived from an EMBL/GenBank/DDBJ whole genome shotgun (WGS) entry which is preliminary data.</text>
</comment>
<dbReference type="InterPro" id="IPR006311">
    <property type="entry name" value="TAT_signal"/>
</dbReference>
<dbReference type="PROSITE" id="PS00758">
    <property type="entry name" value="ARGE_DAPE_CPG2_1"/>
    <property type="match status" value="1"/>
</dbReference>
<evidence type="ECO:0000256" key="2">
    <source>
        <dbReference type="ARBA" id="ARBA00005695"/>
    </source>
</evidence>
<keyword evidence="3" id="KW-0378">Hydrolase</keyword>
<dbReference type="InterPro" id="IPR039424">
    <property type="entry name" value="SBP_5"/>
</dbReference>
<dbReference type="PIRSF" id="PIRSF002741">
    <property type="entry name" value="MppA"/>
    <property type="match status" value="1"/>
</dbReference>
<dbReference type="GO" id="GO:0043190">
    <property type="term" value="C:ATP-binding cassette (ABC) transporter complex"/>
    <property type="evidence" value="ECO:0007669"/>
    <property type="project" value="InterPro"/>
</dbReference>
<dbReference type="Gene3D" id="3.90.76.10">
    <property type="entry name" value="Dipeptide-binding Protein, Domain 1"/>
    <property type="match status" value="1"/>
</dbReference>
<keyword evidence="6" id="KW-1185">Reference proteome</keyword>
<dbReference type="PANTHER" id="PTHR30290">
    <property type="entry name" value="PERIPLASMIC BINDING COMPONENT OF ABC TRANSPORTER"/>
    <property type="match status" value="1"/>
</dbReference>
<dbReference type="Gene3D" id="3.10.105.10">
    <property type="entry name" value="Dipeptide-binding Protein, Domain 3"/>
    <property type="match status" value="1"/>
</dbReference>
<dbReference type="SUPFAM" id="SSF53850">
    <property type="entry name" value="Periplasmic binding protein-like II"/>
    <property type="match status" value="1"/>
</dbReference>
<comment type="subcellular location">
    <subcellularLocation>
        <location evidence="1">Periplasm</location>
    </subcellularLocation>
</comment>
<dbReference type="Gene3D" id="3.40.190.10">
    <property type="entry name" value="Periplasmic binding protein-like II"/>
    <property type="match status" value="1"/>
</dbReference>
<sequence length="522" mass="57188">MKRYGSLFGDTAGLSFDRRQLLVGAGAAGLGLGALGSTARAAEAPKKGGTLRLGMAGGSASDSLDPRTYSDAIPIAIANQIFSAFIDIDEQGNAQGELLESWETKPGAAEWVFNVRKGIEFHSGKKLDADDIIYSINLHRGDTKSGGKDLISAITEVKKLSATQVGITLSSGNVDLPYSLSDYHFYVVPNGWTDWSKPDGTGAYQLESFEPGVRTLTKNTGRYWKPNSAWFDSVELKYIPDESARSQALLSGQIDAANRLDPKTVSFLQKSPKVNVVQTKGAGNRLAFVAHCDTAPYDNIDARNALKWGIDRQKIIDTVYKGFATVGCDSTIAPSNKYFSQNNPPHTYDPDKAKFLWKKAGSPSYELQVSEGAFPGATDSGVLFQEALKAAGIDMKVTRVSGDGYWSNVWLKVPFCAVLWFSRPSVDTQLSQTFLSTANWNDTNWHSLEFDKLLFAARVELDEAKRKEIYAQAQHLIAEDGGMVCYAVGDYLDGYGKKLMGTFPHPRYEMCDQKVAEKCWFS</sequence>
<dbReference type="Pfam" id="PF00496">
    <property type="entry name" value="SBP_bac_5"/>
    <property type="match status" value="1"/>
</dbReference>
<dbReference type="GO" id="GO:1904680">
    <property type="term" value="F:peptide transmembrane transporter activity"/>
    <property type="evidence" value="ECO:0007669"/>
    <property type="project" value="TreeGrafter"/>
</dbReference>
<dbReference type="CDD" id="cd08503">
    <property type="entry name" value="PBP2_NikA_DppA_OppA_like_17"/>
    <property type="match status" value="1"/>
</dbReference>
<protein>
    <submittedName>
        <fullName evidence="5">ABC transporter substrate-binding protein</fullName>
    </submittedName>
</protein>
<name>A0AA41Z9A0_9HYPH</name>
<evidence type="ECO:0000256" key="1">
    <source>
        <dbReference type="ARBA" id="ARBA00004418"/>
    </source>
</evidence>
<accession>A0AA41Z9A0</accession>
<organism evidence="5 6">
    <name type="scientific">Lichenifustis flavocetrariae</name>
    <dbReference type="NCBI Taxonomy" id="2949735"/>
    <lineage>
        <taxon>Bacteria</taxon>
        <taxon>Pseudomonadati</taxon>
        <taxon>Pseudomonadota</taxon>
        <taxon>Alphaproteobacteria</taxon>
        <taxon>Hyphomicrobiales</taxon>
        <taxon>Lichenihabitantaceae</taxon>
        <taxon>Lichenifustis</taxon>
    </lineage>
</organism>
<reference evidence="5" key="1">
    <citation type="submission" date="2022-05" db="EMBL/GenBank/DDBJ databases">
        <authorList>
            <person name="Pankratov T."/>
        </authorList>
    </citation>
    <scope>NUCLEOTIDE SEQUENCE</scope>
    <source>
        <strain evidence="5">BP6-180914</strain>
    </source>
</reference>
<gene>
    <name evidence="5" type="ORF">M8523_32710</name>
</gene>
<dbReference type="GO" id="GO:0030288">
    <property type="term" value="C:outer membrane-bounded periplasmic space"/>
    <property type="evidence" value="ECO:0007669"/>
    <property type="project" value="UniProtKB-ARBA"/>
</dbReference>
<evidence type="ECO:0000313" key="5">
    <source>
        <dbReference type="EMBL" id="MCW6512670.1"/>
    </source>
</evidence>
<dbReference type="EMBL" id="JAMOIM010000059">
    <property type="protein sequence ID" value="MCW6512670.1"/>
    <property type="molecule type" value="Genomic_DNA"/>
</dbReference>
<proteinExistence type="inferred from homology"/>
<dbReference type="GO" id="GO:0015833">
    <property type="term" value="P:peptide transport"/>
    <property type="evidence" value="ECO:0007669"/>
    <property type="project" value="TreeGrafter"/>
</dbReference>
<dbReference type="RefSeq" id="WP_282589045.1">
    <property type="nucleotide sequence ID" value="NZ_JAMOIM010000059.1"/>
</dbReference>
<feature type="domain" description="Solute-binding protein family 5" evidence="4">
    <location>
        <begin position="95"/>
        <end position="441"/>
    </location>
</feature>
<dbReference type="PROSITE" id="PS51318">
    <property type="entry name" value="TAT"/>
    <property type="match status" value="1"/>
</dbReference>
<evidence type="ECO:0000259" key="4">
    <source>
        <dbReference type="Pfam" id="PF00496"/>
    </source>
</evidence>
<dbReference type="InterPro" id="IPR001261">
    <property type="entry name" value="ArgE/DapE_CS"/>
</dbReference>
<dbReference type="AlphaFoldDB" id="A0AA41Z9A0"/>
<evidence type="ECO:0000313" key="6">
    <source>
        <dbReference type="Proteomes" id="UP001165667"/>
    </source>
</evidence>
<dbReference type="Proteomes" id="UP001165667">
    <property type="component" value="Unassembled WGS sequence"/>
</dbReference>
<evidence type="ECO:0000256" key="3">
    <source>
        <dbReference type="ARBA" id="ARBA00022801"/>
    </source>
</evidence>
<dbReference type="InterPro" id="IPR000914">
    <property type="entry name" value="SBP_5_dom"/>
</dbReference>